<dbReference type="RefSeq" id="WP_155170093.1">
    <property type="nucleotide sequence ID" value="NZ_BAAAFL010000017.1"/>
</dbReference>
<evidence type="ECO:0000256" key="1">
    <source>
        <dbReference type="SAM" id="MobiDB-lite"/>
    </source>
</evidence>
<gene>
    <name evidence="2" type="ORF">E1163_04865</name>
</gene>
<evidence type="ECO:0000313" key="3">
    <source>
        <dbReference type="Proteomes" id="UP000798808"/>
    </source>
</evidence>
<keyword evidence="3" id="KW-1185">Reference proteome</keyword>
<evidence type="ECO:0000313" key="2">
    <source>
        <dbReference type="EMBL" id="MTI24271.1"/>
    </source>
</evidence>
<comment type="caution">
    <text evidence="2">The sequence shown here is derived from an EMBL/GenBank/DDBJ whole genome shotgun (WGS) entry which is preliminary data.</text>
</comment>
<reference evidence="2 3" key="1">
    <citation type="submission" date="2019-02" db="EMBL/GenBank/DDBJ databases">
        <authorList>
            <person name="Goldberg S.R."/>
            <person name="Haltli B.A."/>
            <person name="Correa H."/>
            <person name="Russell K.G."/>
        </authorList>
    </citation>
    <scope>NUCLEOTIDE SEQUENCE [LARGE SCALE GENOMIC DNA]</scope>
    <source>
        <strain evidence="2 3">JCM 16186</strain>
    </source>
</reference>
<dbReference type="Proteomes" id="UP000798808">
    <property type="component" value="Unassembled WGS sequence"/>
</dbReference>
<protein>
    <submittedName>
        <fullName evidence="2">Uncharacterized protein</fullName>
    </submittedName>
</protein>
<organism evidence="2 3">
    <name type="scientific">Fulvivirga kasyanovii</name>
    <dbReference type="NCBI Taxonomy" id="396812"/>
    <lineage>
        <taxon>Bacteria</taxon>
        <taxon>Pseudomonadati</taxon>
        <taxon>Bacteroidota</taxon>
        <taxon>Cytophagia</taxon>
        <taxon>Cytophagales</taxon>
        <taxon>Fulvivirgaceae</taxon>
        <taxon>Fulvivirga</taxon>
    </lineage>
</organism>
<name>A0ABW9RJZ6_9BACT</name>
<accession>A0ABW9RJZ6</accession>
<dbReference type="EMBL" id="SMLW01000391">
    <property type="protein sequence ID" value="MTI24271.1"/>
    <property type="molecule type" value="Genomic_DNA"/>
</dbReference>
<feature type="region of interest" description="Disordered" evidence="1">
    <location>
        <begin position="111"/>
        <end position="134"/>
    </location>
</feature>
<proteinExistence type="predicted"/>
<sequence length="309" mass="35835">MNIARDKITGEEIEAEELKNLTSVDSENYECIDEQCRIQLFPCSYKKHNKTRPYFKTAKGVEHAQICSFNQYTILLKKARSGNIGKNGIIPYPYPSKLVVPTKNTFKVESELPEDSMNEDSYQPRKGSQSSESTNLIKGNRTVTAIGQIVDFYLNSPFNRDAPLQLLNLQTEYRFAFKRIKGRNENQYNGRKIYFGRVNLSKESVIETVSSLEVKLFEFDEWVESRANNYYSVLIEELTIHNKKRILSQLEIVKNEKLNSYEESKKNAYIFFLANPPETKVPYQFKAFGSQVVCRYDEILPTQHGLRVK</sequence>